<evidence type="ECO:0000313" key="2">
    <source>
        <dbReference type="EMBL" id="KAA0706360.1"/>
    </source>
</evidence>
<dbReference type="Proteomes" id="UP000324632">
    <property type="component" value="Chromosome 21"/>
</dbReference>
<organism evidence="2 3">
    <name type="scientific">Triplophysa tibetana</name>
    <dbReference type="NCBI Taxonomy" id="1572043"/>
    <lineage>
        <taxon>Eukaryota</taxon>
        <taxon>Metazoa</taxon>
        <taxon>Chordata</taxon>
        <taxon>Craniata</taxon>
        <taxon>Vertebrata</taxon>
        <taxon>Euteleostomi</taxon>
        <taxon>Actinopterygii</taxon>
        <taxon>Neopterygii</taxon>
        <taxon>Teleostei</taxon>
        <taxon>Ostariophysi</taxon>
        <taxon>Cypriniformes</taxon>
        <taxon>Nemacheilidae</taxon>
        <taxon>Triplophysa</taxon>
    </lineage>
</organism>
<evidence type="ECO:0008006" key="4">
    <source>
        <dbReference type="Google" id="ProtNLM"/>
    </source>
</evidence>
<keyword evidence="3" id="KW-1185">Reference proteome</keyword>
<feature type="compositionally biased region" description="Basic and acidic residues" evidence="1">
    <location>
        <begin position="145"/>
        <end position="178"/>
    </location>
</feature>
<comment type="caution">
    <text evidence="2">The sequence shown here is derived from an EMBL/GenBank/DDBJ whole genome shotgun (WGS) entry which is preliminary data.</text>
</comment>
<dbReference type="EMBL" id="SOYY01000021">
    <property type="protein sequence ID" value="KAA0706360.1"/>
    <property type="molecule type" value="Genomic_DNA"/>
</dbReference>
<sequence>MNKAVVVFLEEEKFVNVLVENGIEMADTFVQVTPLRSPATRVIISNAPPFIKNEAIIKELSRFGRFASPIKTVPLGCKNNALKHVTSFRRQVFMFLQAPTKFWEISFRIKHEESSYMIFATTESMRCFECADLGHKKLFCPHRKQNEEKSAETESNEKRNQSELGKTSDKIEKRHTVVKETYTQPKNKKQKVQNEKQTEETQDKSSTNRAEQSTICGNDMEVEMASGSGLQFVEEDEVCIDESRCDSDSCSEISEFELSQTSKDLYTAEEFNEFLDQTKGQKVDVLKLFPDAVKFLRSVMTAQQSVGCDVISKQKRFRLKKMATVVRKSLKGKKKNK</sequence>
<reference evidence="2 3" key="1">
    <citation type="journal article" date="2019" name="Mol. Ecol. Resour.">
        <title>Chromosome-level genome assembly of Triplophysa tibetana, a fish adapted to the harsh high-altitude environment of the Tibetan Plateau.</title>
        <authorList>
            <person name="Yang X."/>
            <person name="Liu H."/>
            <person name="Ma Z."/>
            <person name="Zou Y."/>
            <person name="Zou M."/>
            <person name="Mao Y."/>
            <person name="Li X."/>
            <person name="Wang H."/>
            <person name="Chen T."/>
            <person name="Wang W."/>
            <person name="Yang R."/>
        </authorList>
    </citation>
    <scope>NUCLEOTIDE SEQUENCE [LARGE SCALE GENOMIC DNA]</scope>
    <source>
        <strain evidence="2">TTIB1903HZAU</strain>
        <tissue evidence="2">Muscle</tissue>
    </source>
</reference>
<name>A0A5A9N9E4_9TELE</name>
<feature type="region of interest" description="Disordered" evidence="1">
    <location>
        <begin position="145"/>
        <end position="217"/>
    </location>
</feature>
<gene>
    <name evidence="2" type="ORF">E1301_Tti020417</name>
</gene>
<evidence type="ECO:0000313" key="3">
    <source>
        <dbReference type="Proteomes" id="UP000324632"/>
    </source>
</evidence>
<dbReference type="AlphaFoldDB" id="A0A5A9N9E4"/>
<evidence type="ECO:0000256" key="1">
    <source>
        <dbReference type="SAM" id="MobiDB-lite"/>
    </source>
</evidence>
<feature type="compositionally biased region" description="Basic and acidic residues" evidence="1">
    <location>
        <begin position="192"/>
        <end position="203"/>
    </location>
</feature>
<feature type="compositionally biased region" description="Polar residues" evidence="1">
    <location>
        <begin position="204"/>
        <end position="216"/>
    </location>
</feature>
<accession>A0A5A9N9E4</accession>
<proteinExistence type="predicted"/>
<protein>
    <recommendedName>
        <fullName evidence="4">CCHC-type domain-containing protein</fullName>
    </recommendedName>
</protein>